<organism evidence="2 3">
    <name type="scientific">Thioalbus denitrificans</name>
    <dbReference type="NCBI Taxonomy" id="547122"/>
    <lineage>
        <taxon>Bacteria</taxon>
        <taxon>Pseudomonadati</taxon>
        <taxon>Pseudomonadota</taxon>
        <taxon>Gammaproteobacteria</taxon>
        <taxon>Chromatiales</taxon>
        <taxon>Ectothiorhodospiraceae</taxon>
        <taxon>Thioalbus</taxon>
    </lineage>
</organism>
<gene>
    <name evidence="2" type="ORF">DFQ59_10322</name>
</gene>
<comment type="caution">
    <text evidence="2">The sequence shown here is derived from an EMBL/GenBank/DDBJ whole genome shotgun (WGS) entry which is preliminary data.</text>
</comment>
<dbReference type="AlphaFoldDB" id="A0A369CCY1"/>
<accession>A0A369CCY1</accession>
<protein>
    <recommendedName>
        <fullName evidence="4">PepSY domain-containing protein</fullName>
    </recommendedName>
</protein>
<dbReference type="PROSITE" id="PS51257">
    <property type="entry name" value="PROKAR_LIPOPROTEIN"/>
    <property type="match status" value="1"/>
</dbReference>
<evidence type="ECO:0000256" key="1">
    <source>
        <dbReference type="SAM" id="SignalP"/>
    </source>
</evidence>
<dbReference type="RefSeq" id="WP_114279255.1">
    <property type="nucleotide sequence ID" value="NZ_QPJY01000003.1"/>
</dbReference>
<proteinExistence type="predicted"/>
<feature type="signal peptide" evidence="1">
    <location>
        <begin position="1"/>
        <end position="23"/>
    </location>
</feature>
<reference evidence="2 3" key="1">
    <citation type="submission" date="2018-07" db="EMBL/GenBank/DDBJ databases">
        <title>Genomic Encyclopedia of Type Strains, Phase IV (KMG-IV): sequencing the most valuable type-strain genomes for metagenomic binning, comparative biology and taxonomic classification.</title>
        <authorList>
            <person name="Goeker M."/>
        </authorList>
    </citation>
    <scope>NUCLEOTIDE SEQUENCE [LARGE SCALE GENOMIC DNA]</scope>
    <source>
        <strain evidence="2 3">DSM 26407</strain>
    </source>
</reference>
<keyword evidence="3" id="KW-1185">Reference proteome</keyword>
<evidence type="ECO:0000313" key="2">
    <source>
        <dbReference type="EMBL" id="RCX31058.1"/>
    </source>
</evidence>
<dbReference type="EMBL" id="QPJY01000003">
    <property type="protein sequence ID" value="RCX31058.1"/>
    <property type="molecule type" value="Genomic_DNA"/>
</dbReference>
<sequence>MKKIPRIAAVVLLGLGLVLSVGAGVAAGCCDRSGRGELPAALVSIDTVIQAAERMTAGRFVRAELHAVDTDWVYRIVLLGRDGLQESRFDARSGRHLG</sequence>
<name>A0A369CCY1_9GAMM</name>
<evidence type="ECO:0000313" key="3">
    <source>
        <dbReference type="Proteomes" id="UP000252707"/>
    </source>
</evidence>
<keyword evidence="1" id="KW-0732">Signal</keyword>
<dbReference type="Proteomes" id="UP000252707">
    <property type="component" value="Unassembled WGS sequence"/>
</dbReference>
<evidence type="ECO:0008006" key="4">
    <source>
        <dbReference type="Google" id="ProtNLM"/>
    </source>
</evidence>
<feature type="chain" id="PRO_5016801758" description="PepSY domain-containing protein" evidence="1">
    <location>
        <begin position="24"/>
        <end position="98"/>
    </location>
</feature>